<dbReference type="InterPro" id="IPR003737">
    <property type="entry name" value="GlcNAc_PI_deacetylase-related"/>
</dbReference>
<dbReference type="Pfam" id="PF02585">
    <property type="entry name" value="PIG-L"/>
    <property type="match status" value="1"/>
</dbReference>
<dbReference type="EMBL" id="MGFQ01000034">
    <property type="protein sequence ID" value="OGM08924.1"/>
    <property type="molecule type" value="Genomic_DNA"/>
</dbReference>
<dbReference type="GO" id="GO:0016811">
    <property type="term" value="F:hydrolase activity, acting on carbon-nitrogen (but not peptide) bonds, in linear amides"/>
    <property type="evidence" value="ECO:0007669"/>
    <property type="project" value="TreeGrafter"/>
</dbReference>
<reference evidence="1 2" key="1">
    <citation type="journal article" date="2016" name="Nat. Commun.">
        <title>Thousands of microbial genomes shed light on interconnected biogeochemical processes in an aquifer system.</title>
        <authorList>
            <person name="Anantharaman K."/>
            <person name="Brown C.T."/>
            <person name="Hug L.A."/>
            <person name="Sharon I."/>
            <person name="Castelle C.J."/>
            <person name="Probst A.J."/>
            <person name="Thomas B.C."/>
            <person name="Singh A."/>
            <person name="Wilkins M.J."/>
            <person name="Karaoz U."/>
            <person name="Brodie E.L."/>
            <person name="Williams K.H."/>
            <person name="Hubbard S.S."/>
            <person name="Banfield J.F."/>
        </authorList>
    </citation>
    <scope>NUCLEOTIDE SEQUENCE [LARGE SCALE GENOMIC DNA]</scope>
</reference>
<dbReference type="PANTHER" id="PTHR12993:SF11">
    <property type="entry name" value="N-ACETYLGLUCOSAMINYL-PHOSPHATIDYLINOSITOL DE-N-ACETYLASE"/>
    <property type="match status" value="1"/>
</dbReference>
<dbReference type="SUPFAM" id="SSF102588">
    <property type="entry name" value="LmbE-like"/>
    <property type="match status" value="1"/>
</dbReference>
<gene>
    <name evidence="1" type="ORF">A2Z67_05735</name>
</gene>
<accession>A0A1F7X1E4</accession>
<evidence type="ECO:0000313" key="1">
    <source>
        <dbReference type="EMBL" id="OGM08924.1"/>
    </source>
</evidence>
<evidence type="ECO:0008006" key="3">
    <source>
        <dbReference type="Google" id="ProtNLM"/>
    </source>
</evidence>
<sequence length="209" mass="23664">MNLLNVLCIVAHPDDEILGCGGTLKKHVDNGDKVLVVIMSTGGREVDLKTEAFLASKIIGCNLSFENYPDQGFDTVPILDIIQSIEQYIKVCKPDIIYTHSQHDLNKDHRIIFEAVLTAARPCNSHLVNEIYSFDVLSSTEWGFTAFKPQMFVEIDIDKKILAMDCYKSELRGYPHPRSWQIIKDKASVNGSIVLKNYCETFEIVRIIK</sequence>
<comment type="caution">
    <text evidence="1">The sequence shown here is derived from an EMBL/GenBank/DDBJ whole genome shotgun (WGS) entry which is preliminary data.</text>
</comment>
<dbReference type="Gene3D" id="3.40.50.10320">
    <property type="entry name" value="LmbE-like"/>
    <property type="match status" value="1"/>
</dbReference>
<organism evidence="1 2">
    <name type="scientific">Candidatus Woesebacteria bacterium RBG_13_36_22</name>
    <dbReference type="NCBI Taxonomy" id="1802478"/>
    <lineage>
        <taxon>Bacteria</taxon>
        <taxon>Candidatus Woeseibacteriota</taxon>
    </lineage>
</organism>
<dbReference type="Proteomes" id="UP000176939">
    <property type="component" value="Unassembled WGS sequence"/>
</dbReference>
<protein>
    <recommendedName>
        <fullName evidence="3">GlcNAc-PI de-N-acetylase</fullName>
    </recommendedName>
</protein>
<evidence type="ECO:0000313" key="2">
    <source>
        <dbReference type="Proteomes" id="UP000176939"/>
    </source>
</evidence>
<dbReference type="InterPro" id="IPR024078">
    <property type="entry name" value="LmbE-like_dom_sf"/>
</dbReference>
<name>A0A1F7X1E4_9BACT</name>
<dbReference type="AlphaFoldDB" id="A0A1F7X1E4"/>
<proteinExistence type="predicted"/>
<dbReference type="PANTHER" id="PTHR12993">
    <property type="entry name" value="N-ACETYLGLUCOSAMINYL-PHOSPHATIDYLINOSITOL DE-N-ACETYLASE-RELATED"/>
    <property type="match status" value="1"/>
</dbReference>